<keyword evidence="4" id="KW-0812">Transmembrane</keyword>
<feature type="transmembrane region" description="Helical" evidence="4">
    <location>
        <begin position="40"/>
        <end position="58"/>
    </location>
</feature>
<evidence type="ECO:0000313" key="6">
    <source>
        <dbReference type="EMBL" id="CAD8833638.1"/>
    </source>
</evidence>
<reference evidence="6" key="1">
    <citation type="submission" date="2021-01" db="EMBL/GenBank/DDBJ databases">
        <authorList>
            <person name="Corre E."/>
            <person name="Pelletier E."/>
            <person name="Niang G."/>
            <person name="Scheremetjew M."/>
            <person name="Finn R."/>
            <person name="Kale V."/>
            <person name="Holt S."/>
            <person name="Cochrane G."/>
            <person name="Meng A."/>
            <person name="Brown T."/>
            <person name="Cohen L."/>
        </authorList>
    </citation>
    <scope>NUCLEOTIDE SEQUENCE</scope>
</reference>
<feature type="domain" description="Protein kinase" evidence="5">
    <location>
        <begin position="351"/>
        <end position="694"/>
    </location>
</feature>
<evidence type="ECO:0000256" key="1">
    <source>
        <dbReference type="ARBA" id="ARBA00022741"/>
    </source>
</evidence>
<dbReference type="Gene3D" id="1.10.510.10">
    <property type="entry name" value="Transferase(Phosphotransferase) domain 1"/>
    <property type="match status" value="1"/>
</dbReference>
<dbReference type="InterPro" id="IPR053235">
    <property type="entry name" value="Ser_Thr_kinase"/>
</dbReference>
<dbReference type="PANTHER" id="PTHR24361">
    <property type="entry name" value="MITOGEN-ACTIVATED KINASE KINASE KINASE"/>
    <property type="match status" value="1"/>
</dbReference>
<dbReference type="InterPro" id="IPR011009">
    <property type="entry name" value="Kinase-like_dom_sf"/>
</dbReference>
<organism evidence="6">
    <name type="scientific">Noctiluca scintillans</name>
    <name type="common">Sea sparkle</name>
    <name type="synonym">Red tide dinoflagellate</name>
    <dbReference type="NCBI Taxonomy" id="2966"/>
    <lineage>
        <taxon>Eukaryota</taxon>
        <taxon>Sar</taxon>
        <taxon>Alveolata</taxon>
        <taxon>Dinophyceae</taxon>
        <taxon>Noctilucales</taxon>
        <taxon>Noctilucaceae</taxon>
        <taxon>Noctiluca</taxon>
    </lineage>
</organism>
<dbReference type="InterPro" id="IPR000719">
    <property type="entry name" value="Prot_kinase_dom"/>
</dbReference>
<evidence type="ECO:0000256" key="3">
    <source>
        <dbReference type="PROSITE-ProRule" id="PRU10141"/>
    </source>
</evidence>
<dbReference type="GO" id="GO:0005524">
    <property type="term" value="F:ATP binding"/>
    <property type="evidence" value="ECO:0007669"/>
    <property type="project" value="UniProtKB-UniRule"/>
</dbReference>
<dbReference type="PROSITE" id="PS00107">
    <property type="entry name" value="PROTEIN_KINASE_ATP"/>
    <property type="match status" value="1"/>
</dbReference>
<protein>
    <recommendedName>
        <fullName evidence="5">Protein kinase domain-containing protein</fullName>
    </recommendedName>
</protein>
<sequence>MERQWIYVNALVLLLMFDIYAFVKVWLIRTNSQSTFWERRFDRCMVGLPVAVIAFYFASDFSGCEWALTNTGFLRVSLFSAGALSILSVGIATLEIDHRANSDVARDMDKSLCYTIRHLAYRTSEVSFRVTFLVTYCLLTRAMIAREVVYPTASAFLVITPLFALWFVYIGLIMWACRVPNMPRETFLSSLVVGYVAMGPNPVIFMLDTPYHHKTARRANVALSISRAIEFLLLCSIAFVCKYVHYPSSCTVQGPISLGLFPKTKWLICLLLGSLFVHVVIFFTTPRLVHRLFCSRGGSQTVPFAPNANGSRWRVVDSPSVGLATFLINQGSGSGVLSNLVPMGPVNPNVFRVEKELGQGSYGVVVRVRQDVRGSEPKKFALKLQSTGEGTGVDKSQNAMRTPFTMAMRERDIYRRIWEEVDATTGRLGHPFIVRLLCYSDWPREKELFYENTREPVVFESVRGGKLTVVSKFDTALIMEYCELGSLEEYVPQHLRSDHEKDQDVKAGTQYLDMVRRFTAELLIALDFLHNNKSVIYRDLKLDNVFIVVDKRNTSHVKLGDFGFSKVVSDMDKPTSVAGSPYFAAPEMMAMQRKMKRGNTDFSLDVFSLGMVMFCLMHGSTYDPVWQRTEMPHHWQGRKTVHPTQGEVKFNQVLTRLVQTARGVPSAIELIVKATQTNAALRPTVTEMMRSPFFKEVRTERGLYLPELNWTELRSLDI</sequence>
<keyword evidence="4" id="KW-0472">Membrane</keyword>
<dbReference type="GO" id="GO:0004674">
    <property type="term" value="F:protein serine/threonine kinase activity"/>
    <property type="evidence" value="ECO:0007669"/>
    <property type="project" value="TreeGrafter"/>
</dbReference>
<dbReference type="PROSITE" id="PS50011">
    <property type="entry name" value="PROTEIN_KINASE_DOM"/>
    <property type="match status" value="1"/>
</dbReference>
<feature type="transmembrane region" description="Helical" evidence="4">
    <location>
        <begin position="187"/>
        <end position="207"/>
    </location>
</feature>
<keyword evidence="1 3" id="KW-0547">Nucleotide-binding</keyword>
<evidence type="ECO:0000259" key="5">
    <source>
        <dbReference type="PROSITE" id="PS50011"/>
    </source>
</evidence>
<dbReference type="SUPFAM" id="SSF56112">
    <property type="entry name" value="Protein kinase-like (PK-like)"/>
    <property type="match status" value="1"/>
</dbReference>
<keyword evidence="2 3" id="KW-0067">ATP-binding</keyword>
<dbReference type="Gene3D" id="3.30.200.20">
    <property type="entry name" value="Phosphorylase Kinase, domain 1"/>
    <property type="match status" value="1"/>
</dbReference>
<evidence type="ECO:0000256" key="4">
    <source>
        <dbReference type="SAM" id="Phobius"/>
    </source>
</evidence>
<dbReference type="Pfam" id="PF00069">
    <property type="entry name" value="Pkinase"/>
    <property type="match status" value="1"/>
</dbReference>
<accession>A0A7S0ZVS3</accession>
<dbReference type="SMART" id="SM00220">
    <property type="entry name" value="S_TKc"/>
    <property type="match status" value="1"/>
</dbReference>
<feature type="transmembrane region" description="Helical" evidence="4">
    <location>
        <begin position="6"/>
        <end position="28"/>
    </location>
</feature>
<evidence type="ECO:0000256" key="2">
    <source>
        <dbReference type="ARBA" id="ARBA00022840"/>
    </source>
</evidence>
<feature type="binding site" evidence="3">
    <location>
        <position position="383"/>
    </location>
    <ligand>
        <name>ATP</name>
        <dbReference type="ChEBI" id="CHEBI:30616"/>
    </ligand>
</feature>
<dbReference type="EMBL" id="HBFQ01011395">
    <property type="protein sequence ID" value="CAD8833638.1"/>
    <property type="molecule type" value="Transcribed_RNA"/>
</dbReference>
<dbReference type="InterPro" id="IPR008271">
    <property type="entry name" value="Ser/Thr_kinase_AS"/>
</dbReference>
<name>A0A7S0ZVS3_NOCSC</name>
<dbReference type="InterPro" id="IPR017441">
    <property type="entry name" value="Protein_kinase_ATP_BS"/>
</dbReference>
<keyword evidence="4" id="KW-1133">Transmembrane helix</keyword>
<feature type="transmembrane region" description="Helical" evidence="4">
    <location>
        <begin position="148"/>
        <end position="175"/>
    </location>
</feature>
<feature type="transmembrane region" description="Helical" evidence="4">
    <location>
        <begin position="265"/>
        <end position="283"/>
    </location>
</feature>
<dbReference type="AlphaFoldDB" id="A0A7S0ZVS3"/>
<feature type="transmembrane region" description="Helical" evidence="4">
    <location>
        <begin position="228"/>
        <end position="245"/>
    </location>
</feature>
<dbReference type="PROSITE" id="PS00108">
    <property type="entry name" value="PROTEIN_KINASE_ST"/>
    <property type="match status" value="1"/>
</dbReference>
<proteinExistence type="predicted"/>
<dbReference type="GO" id="GO:0005737">
    <property type="term" value="C:cytoplasm"/>
    <property type="evidence" value="ECO:0007669"/>
    <property type="project" value="TreeGrafter"/>
</dbReference>
<gene>
    <name evidence="6" type="ORF">NSCI0253_LOCUS7986</name>
</gene>
<feature type="transmembrane region" description="Helical" evidence="4">
    <location>
        <begin position="78"/>
        <end position="96"/>
    </location>
</feature>